<dbReference type="GO" id="GO:0072686">
    <property type="term" value="C:mitotic spindle"/>
    <property type="evidence" value="ECO:0007669"/>
    <property type="project" value="TreeGrafter"/>
</dbReference>
<dbReference type="InterPro" id="IPR047149">
    <property type="entry name" value="KIF11-like"/>
</dbReference>
<feature type="region of interest" description="Disordered" evidence="7">
    <location>
        <begin position="512"/>
        <end position="533"/>
    </location>
</feature>
<feature type="coiled-coil region" evidence="6">
    <location>
        <begin position="832"/>
        <end position="891"/>
    </location>
</feature>
<keyword evidence="6" id="KW-0175">Coiled coil</keyword>
<dbReference type="PROSITE" id="PS50067">
    <property type="entry name" value="KINESIN_MOTOR_2"/>
    <property type="match status" value="1"/>
</dbReference>
<feature type="coiled-coil region" evidence="6">
    <location>
        <begin position="762"/>
        <end position="789"/>
    </location>
</feature>
<dbReference type="InterPro" id="IPR036961">
    <property type="entry name" value="Kinesin_motor_dom_sf"/>
</dbReference>
<evidence type="ECO:0000259" key="8">
    <source>
        <dbReference type="PROSITE" id="PS50067"/>
    </source>
</evidence>
<dbReference type="Gene3D" id="3.40.850.10">
    <property type="entry name" value="Kinesin motor domain"/>
    <property type="match status" value="1"/>
</dbReference>
<dbReference type="GO" id="GO:0008017">
    <property type="term" value="F:microtubule binding"/>
    <property type="evidence" value="ECO:0007669"/>
    <property type="project" value="InterPro"/>
</dbReference>
<dbReference type="GO" id="GO:0005876">
    <property type="term" value="C:spindle microtubule"/>
    <property type="evidence" value="ECO:0007669"/>
    <property type="project" value="TreeGrafter"/>
</dbReference>
<feature type="coiled-coil region" evidence="6">
    <location>
        <begin position="565"/>
        <end position="652"/>
    </location>
</feature>
<feature type="coiled-coil region" evidence="6">
    <location>
        <begin position="1083"/>
        <end position="1205"/>
    </location>
</feature>
<dbReference type="GeneID" id="83219831"/>
<evidence type="ECO:0000313" key="10">
    <source>
        <dbReference type="Proteomes" id="UP001234581"/>
    </source>
</evidence>
<evidence type="ECO:0000256" key="7">
    <source>
        <dbReference type="SAM" id="MobiDB-lite"/>
    </source>
</evidence>
<feature type="coiled-coil region" evidence="6">
    <location>
        <begin position="702"/>
        <end position="729"/>
    </location>
</feature>
<comment type="subcellular location">
    <subcellularLocation>
        <location evidence="1">Cytoplasm</location>
        <location evidence="1">Cytoskeleton</location>
    </subcellularLocation>
</comment>
<dbReference type="PANTHER" id="PTHR47970:SF12">
    <property type="entry name" value="KINESIN FAMILY MEMBER 11"/>
    <property type="match status" value="1"/>
</dbReference>
<feature type="compositionally biased region" description="Pro residues" evidence="7">
    <location>
        <begin position="1025"/>
        <end position="1053"/>
    </location>
</feature>
<evidence type="ECO:0000256" key="4">
    <source>
        <dbReference type="ARBA" id="ARBA00023212"/>
    </source>
</evidence>
<dbReference type="PANTHER" id="PTHR47970">
    <property type="entry name" value="KINESIN-LIKE PROTEIN KIF11"/>
    <property type="match status" value="1"/>
</dbReference>
<feature type="compositionally biased region" description="Basic and acidic residues" evidence="7">
    <location>
        <begin position="1007"/>
        <end position="1020"/>
    </location>
</feature>
<feature type="region of interest" description="Disordered" evidence="7">
    <location>
        <begin position="181"/>
        <end position="236"/>
    </location>
</feature>
<feature type="domain" description="Kinesin motor" evidence="8">
    <location>
        <begin position="43"/>
        <end position="262"/>
    </location>
</feature>
<keyword evidence="10" id="KW-1185">Reference proteome</keyword>
<keyword evidence="2" id="KW-0963">Cytoplasm</keyword>
<keyword evidence="4" id="KW-0206">Cytoskeleton</keyword>
<feature type="region of interest" description="Disordered" evidence="7">
    <location>
        <begin position="1"/>
        <end position="38"/>
    </location>
</feature>
<dbReference type="InterPro" id="IPR027417">
    <property type="entry name" value="P-loop_NTPase"/>
</dbReference>
<dbReference type="AlphaFoldDB" id="A0AAD7URL3"/>
<dbReference type="GO" id="GO:0051231">
    <property type="term" value="P:spindle elongation"/>
    <property type="evidence" value="ECO:0007669"/>
    <property type="project" value="TreeGrafter"/>
</dbReference>
<proteinExistence type="inferred from homology"/>
<dbReference type="GO" id="GO:0008574">
    <property type="term" value="F:plus-end-directed microtubule motor activity"/>
    <property type="evidence" value="ECO:0007669"/>
    <property type="project" value="TreeGrafter"/>
</dbReference>
<evidence type="ECO:0000256" key="2">
    <source>
        <dbReference type="ARBA" id="ARBA00022490"/>
    </source>
</evidence>
<name>A0AAD7URL3_9FUNG</name>
<feature type="region of interest" description="Disordered" evidence="7">
    <location>
        <begin position="969"/>
        <end position="1070"/>
    </location>
</feature>
<evidence type="ECO:0000256" key="1">
    <source>
        <dbReference type="ARBA" id="ARBA00004245"/>
    </source>
</evidence>
<keyword evidence="3 5" id="KW-0505">Motor protein</keyword>
<accession>A0AAD7URL3</accession>
<dbReference type="SMART" id="SM00129">
    <property type="entry name" value="KISc"/>
    <property type="match status" value="1"/>
</dbReference>
<keyword evidence="5" id="KW-0067">ATP-binding</keyword>
<dbReference type="Pfam" id="PF00225">
    <property type="entry name" value="Kinesin"/>
    <property type="match status" value="1"/>
</dbReference>
<keyword evidence="5" id="KW-0547">Nucleotide-binding</keyword>
<feature type="compositionally biased region" description="Low complexity" evidence="7">
    <location>
        <begin position="192"/>
        <end position="216"/>
    </location>
</feature>
<dbReference type="GO" id="GO:0007018">
    <property type="term" value="P:microtubule-based movement"/>
    <property type="evidence" value="ECO:0007669"/>
    <property type="project" value="InterPro"/>
</dbReference>
<dbReference type="RefSeq" id="XP_058336854.1">
    <property type="nucleotide sequence ID" value="XM_058492388.1"/>
</dbReference>
<evidence type="ECO:0000256" key="5">
    <source>
        <dbReference type="PROSITE-ProRule" id="PRU00283"/>
    </source>
</evidence>
<dbReference type="SUPFAM" id="SSF52540">
    <property type="entry name" value="P-loop containing nucleoside triphosphate hydrolases"/>
    <property type="match status" value="1"/>
</dbReference>
<sequence length="1213" mass="137903">MTVNTMLSSSPISIKSPSNTTATNNSNTNNTSATSNQHVNNTTLQVALRIRPISHHNDTNINIDGRLVTIQGSSFVFDQVFGSDSTQDQMFRSVVSGLVDRFIDGKCACPDSNFSHMISDATPTCSFIGYNSILVTQGEQGSGKTYTLGYGLNVNDGAELEGVIPRATTALFERLYRHQNASAGHHHHRPATSFTSSFRLSSSTNTNNNNNSRLLRPASMTSLIPRRGSTPNLSSKAPRYTIRVSHVALENDQLLDLLSHQEGQSVTVHDRYKDEMGISQVLVRNTGDVLRYLESSSQQHKAQPTVFTITLRQEKWVRVKKPIRVTPSKSTPVEHSVSMHAKRRPISSTLNVKAMVGQMERHQHFAKTEEEQPGEWVVTQQKMHFVEHEQDINTMHPILVQFLLQQQQQQQQPQLKQRVAMISCIDPSSDHALEAIESACRARYTPNPLQPPSSKDDDERIARLKSQLDMMDMDVDSSNDDQQQDPQEELFRLSNQLAVAQERQRIMKAAAAVERQQPPLPTPSSSLEHPKEEESTTLLAHKITKALEQGKPMERAIATKLVESIKQHSGIHDDEEQRMQELESLAEQRHVQLQALQKKMAAQSASLDEAREQNRELRRHMWDQEKGTQVTLRHRLEELERVKRQLDALQSVATTQDTMLGCLGGKLDGMDQAINIVKQQVADRDNTITCLESENKTKQKLLDDARITIDRLQRHMRRERVEIARMIEAVDSEVRLHGNRMERTAEALVDLQHLSQQQARLLEDRQDQIAELEDMLRRAKEESKHEVDIELQRTKALESRVAELDEQLSRALTLQEKREGDQNDDNEIRHIIEGLQARLQTLQQTQQQDQDALQARYERALKDLEHSQEFNRKQQAAIDGLQKQLDEQQKAAALQPTTEAVVDEDELMQLMEGDPKALVTRCKQLMHDNQQLAENVNDLEGQLLLQRNKLSLEQKNLELQVMRLSSANSRLEKEVEQRHRASTSSTLSHHHQHHMSPPTSPRMQSPIHRDSLLSASRERASALVLPPPSAPPSNPLPPVPSALPPIPSAPSSPTPSSSHPPIIPGSPQMHLQRHNSATTISTLDGAEKTSERYERIIRSLQRKIKTADGDVKAHQDVIVRLEQQLSRSEQSVREVRRQLELQAREHQQSVNEIQQLRDQMDQQHQRATDDMRAVQDVLEHERRMKDKAEKARYILENRLEELMTTKKSKFMCF</sequence>
<protein>
    <recommendedName>
        <fullName evidence="8">Kinesin motor domain-containing protein</fullName>
    </recommendedName>
</protein>
<dbReference type="EMBL" id="JARTCD010000129">
    <property type="protein sequence ID" value="KAJ8651940.1"/>
    <property type="molecule type" value="Genomic_DNA"/>
</dbReference>
<dbReference type="GO" id="GO:0090307">
    <property type="term" value="P:mitotic spindle assembly"/>
    <property type="evidence" value="ECO:0007669"/>
    <property type="project" value="TreeGrafter"/>
</dbReference>
<feature type="compositionally biased region" description="Basic and acidic residues" evidence="7">
    <location>
        <begin position="970"/>
        <end position="979"/>
    </location>
</feature>
<feature type="binding site" evidence="5">
    <location>
        <begin position="138"/>
        <end position="145"/>
    </location>
    <ligand>
        <name>ATP</name>
        <dbReference type="ChEBI" id="CHEBI:30616"/>
    </ligand>
</feature>
<feature type="compositionally biased region" description="Low complexity" evidence="7">
    <location>
        <begin position="8"/>
        <end position="36"/>
    </location>
</feature>
<gene>
    <name evidence="9" type="ORF">O0I10_012487</name>
</gene>
<dbReference type="Proteomes" id="UP001234581">
    <property type="component" value="Unassembled WGS sequence"/>
</dbReference>
<comment type="similarity">
    <text evidence="5">Belongs to the TRAFAC class myosin-kinesin ATPase superfamily. Kinesin family.</text>
</comment>
<evidence type="ECO:0000256" key="3">
    <source>
        <dbReference type="ARBA" id="ARBA00023175"/>
    </source>
</evidence>
<reference evidence="9 10" key="1">
    <citation type="submission" date="2023-03" db="EMBL/GenBank/DDBJ databases">
        <title>Genome sequence of Lichtheimia ornata CBS 291.66.</title>
        <authorList>
            <person name="Mohabir J.T."/>
            <person name="Shea T.P."/>
            <person name="Kurbessoian T."/>
            <person name="Berby B."/>
            <person name="Fontaine J."/>
            <person name="Livny J."/>
            <person name="Gnirke A."/>
            <person name="Stajich J.E."/>
            <person name="Cuomo C.A."/>
        </authorList>
    </citation>
    <scope>NUCLEOTIDE SEQUENCE [LARGE SCALE GENOMIC DNA]</scope>
    <source>
        <strain evidence="9">CBS 291.66</strain>
    </source>
</reference>
<organism evidence="9 10">
    <name type="scientific">Lichtheimia ornata</name>
    <dbReference type="NCBI Taxonomy" id="688661"/>
    <lineage>
        <taxon>Eukaryota</taxon>
        <taxon>Fungi</taxon>
        <taxon>Fungi incertae sedis</taxon>
        <taxon>Mucoromycota</taxon>
        <taxon>Mucoromycotina</taxon>
        <taxon>Mucoromycetes</taxon>
        <taxon>Mucorales</taxon>
        <taxon>Lichtheimiaceae</taxon>
        <taxon>Lichtheimia</taxon>
    </lineage>
</organism>
<dbReference type="GO" id="GO:0005524">
    <property type="term" value="F:ATP binding"/>
    <property type="evidence" value="ECO:0007669"/>
    <property type="project" value="UniProtKB-UniRule"/>
</dbReference>
<evidence type="ECO:0000256" key="6">
    <source>
        <dbReference type="SAM" id="Coils"/>
    </source>
</evidence>
<evidence type="ECO:0000313" key="9">
    <source>
        <dbReference type="EMBL" id="KAJ8651940.1"/>
    </source>
</evidence>
<comment type="caution">
    <text evidence="9">The sequence shown here is derived from an EMBL/GenBank/DDBJ whole genome shotgun (WGS) entry which is preliminary data.</text>
</comment>
<dbReference type="InterPro" id="IPR001752">
    <property type="entry name" value="Kinesin_motor_dom"/>
</dbReference>